<keyword evidence="1" id="KW-0175">Coiled coil</keyword>
<protein>
    <submittedName>
        <fullName evidence="3">Uncharacterized protein</fullName>
    </submittedName>
</protein>
<evidence type="ECO:0000313" key="3">
    <source>
        <dbReference type="EMBL" id="KZT62843.1"/>
    </source>
</evidence>
<dbReference type="AlphaFoldDB" id="A0A165K978"/>
<proteinExistence type="predicted"/>
<feature type="region of interest" description="Disordered" evidence="2">
    <location>
        <begin position="1"/>
        <end position="62"/>
    </location>
</feature>
<feature type="compositionally biased region" description="Pro residues" evidence="2">
    <location>
        <begin position="157"/>
        <end position="171"/>
    </location>
</feature>
<evidence type="ECO:0000256" key="2">
    <source>
        <dbReference type="SAM" id="MobiDB-lite"/>
    </source>
</evidence>
<gene>
    <name evidence="3" type="ORF">CALCODRAFT_478752</name>
</gene>
<dbReference type="EMBL" id="KV423914">
    <property type="protein sequence ID" value="KZT62843.1"/>
    <property type="molecule type" value="Genomic_DNA"/>
</dbReference>
<feature type="compositionally biased region" description="Low complexity" evidence="2">
    <location>
        <begin position="44"/>
        <end position="57"/>
    </location>
</feature>
<feature type="region of interest" description="Disordered" evidence="2">
    <location>
        <begin position="94"/>
        <end position="126"/>
    </location>
</feature>
<evidence type="ECO:0000313" key="4">
    <source>
        <dbReference type="Proteomes" id="UP000076842"/>
    </source>
</evidence>
<feature type="coiled-coil region" evidence="1">
    <location>
        <begin position="204"/>
        <end position="238"/>
    </location>
</feature>
<feature type="region of interest" description="Disordered" evidence="2">
    <location>
        <begin position="147"/>
        <end position="180"/>
    </location>
</feature>
<dbReference type="InParanoid" id="A0A165K978"/>
<keyword evidence="4" id="KW-1185">Reference proteome</keyword>
<feature type="compositionally biased region" description="Low complexity" evidence="2">
    <location>
        <begin position="147"/>
        <end position="156"/>
    </location>
</feature>
<feature type="compositionally biased region" description="Low complexity" evidence="2">
    <location>
        <begin position="22"/>
        <end position="34"/>
    </location>
</feature>
<dbReference type="Proteomes" id="UP000076842">
    <property type="component" value="Unassembled WGS sequence"/>
</dbReference>
<sequence>MSDPHTPTLPSTPLPHLPPRLPTLRHLPLSLSPSFGALRPPSSPSSTQASTTPKASALNASGRLLSPLLGEAGGQLPSSNSGYTTGRLLSPLFPRALRSPSSSSPSALVNPPTPRSTPHQAGTERTLSPSAHLALMHKRISSPLHLAQAQAQRQLQPPFPSFPSFPSPPTPAHRVLPAQRSSRALVPRAGGPPRLTPAQVRKVLDELERADEDVRLRCARLREDVAEVRREARNVAAVYAGRRRRGE</sequence>
<feature type="compositionally biased region" description="Pro residues" evidence="2">
    <location>
        <begin position="10"/>
        <end position="21"/>
    </location>
</feature>
<name>A0A165K978_9BASI</name>
<accession>A0A165K978</accession>
<feature type="compositionally biased region" description="Low complexity" evidence="2">
    <location>
        <begin position="94"/>
        <end position="108"/>
    </location>
</feature>
<reference evidence="3 4" key="1">
    <citation type="journal article" date="2016" name="Mol. Biol. Evol.">
        <title>Comparative Genomics of Early-Diverging Mushroom-Forming Fungi Provides Insights into the Origins of Lignocellulose Decay Capabilities.</title>
        <authorList>
            <person name="Nagy L.G."/>
            <person name="Riley R."/>
            <person name="Tritt A."/>
            <person name="Adam C."/>
            <person name="Daum C."/>
            <person name="Floudas D."/>
            <person name="Sun H."/>
            <person name="Yadav J.S."/>
            <person name="Pangilinan J."/>
            <person name="Larsson K.H."/>
            <person name="Matsuura K."/>
            <person name="Barry K."/>
            <person name="Labutti K."/>
            <person name="Kuo R."/>
            <person name="Ohm R.A."/>
            <person name="Bhattacharya S.S."/>
            <person name="Shirouzu T."/>
            <person name="Yoshinaga Y."/>
            <person name="Martin F.M."/>
            <person name="Grigoriev I.V."/>
            <person name="Hibbett D.S."/>
        </authorList>
    </citation>
    <scope>NUCLEOTIDE SEQUENCE [LARGE SCALE GENOMIC DNA]</scope>
    <source>
        <strain evidence="3 4">HHB12733</strain>
    </source>
</reference>
<organism evidence="3 4">
    <name type="scientific">Calocera cornea HHB12733</name>
    <dbReference type="NCBI Taxonomy" id="1353952"/>
    <lineage>
        <taxon>Eukaryota</taxon>
        <taxon>Fungi</taxon>
        <taxon>Dikarya</taxon>
        <taxon>Basidiomycota</taxon>
        <taxon>Agaricomycotina</taxon>
        <taxon>Dacrymycetes</taxon>
        <taxon>Dacrymycetales</taxon>
        <taxon>Dacrymycetaceae</taxon>
        <taxon>Calocera</taxon>
    </lineage>
</organism>
<evidence type="ECO:0000256" key="1">
    <source>
        <dbReference type="SAM" id="Coils"/>
    </source>
</evidence>
<feature type="compositionally biased region" description="Polar residues" evidence="2">
    <location>
        <begin position="116"/>
        <end position="126"/>
    </location>
</feature>